<dbReference type="EMBL" id="GGEC01059104">
    <property type="protein sequence ID" value="MBX39588.1"/>
    <property type="molecule type" value="Transcribed_RNA"/>
</dbReference>
<sequence>MPFSVNNKREMRKVLNALLKPGSFNGSTT</sequence>
<name>A0A2P2NAU7_RHIMU</name>
<reference evidence="1" key="1">
    <citation type="submission" date="2018-02" db="EMBL/GenBank/DDBJ databases">
        <title>Rhizophora mucronata_Transcriptome.</title>
        <authorList>
            <person name="Meera S.P."/>
            <person name="Sreeshan A."/>
            <person name="Augustine A."/>
        </authorList>
    </citation>
    <scope>NUCLEOTIDE SEQUENCE</scope>
    <source>
        <tissue evidence="1">Leaf</tissue>
    </source>
</reference>
<protein>
    <submittedName>
        <fullName evidence="1">Uncharacterized protein</fullName>
    </submittedName>
</protein>
<evidence type="ECO:0000313" key="1">
    <source>
        <dbReference type="EMBL" id="MBX39588.1"/>
    </source>
</evidence>
<accession>A0A2P2NAU7</accession>
<dbReference type="AlphaFoldDB" id="A0A2P2NAU7"/>
<proteinExistence type="predicted"/>
<organism evidence="1">
    <name type="scientific">Rhizophora mucronata</name>
    <name type="common">Asiatic mangrove</name>
    <dbReference type="NCBI Taxonomy" id="61149"/>
    <lineage>
        <taxon>Eukaryota</taxon>
        <taxon>Viridiplantae</taxon>
        <taxon>Streptophyta</taxon>
        <taxon>Embryophyta</taxon>
        <taxon>Tracheophyta</taxon>
        <taxon>Spermatophyta</taxon>
        <taxon>Magnoliopsida</taxon>
        <taxon>eudicotyledons</taxon>
        <taxon>Gunneridae</taxon>
        <taxon>Pentapetalae</taxon>
        <taxon>rosids</taxon>
        <taxon>fabids</taxon>
        <taxon>Malpighiales</taxon>
        <taxon>Rhizophoraceae</taxon>
        <taxon>Rhizophora</taxon>
    </lineage>
</organism>